<evidence type="ECO:0000259" key="8">
    <source>
        <dbReference type="Pfam" id="PF10411"/>
    </source>
</evidence>
<keyword evidence="5" id="KW-1015">Disulfide bond</keyword>
<accession>A0A076PMS9</accession>
<dbReference type="Pfam" id="PF10411">
    <property type="entry name" value="DsbC_N"/>
    <property type="match status" value="1"/>
</dbReference>
<dbReference type="GO" id="GO:0042597">
    <property type="term" value="C:periplasmic space"/>
    <property type="evidence" value="ECO:0007669"/>
    <property type="project" value="UniProtKB-SubCell"/>
</dbReference>
<name>A0A076PMS9_COMTE</name>
<evidence type="ECO:0000259" key="9">
    <source>
        <dbReference type="Pfam" id="PF13098"/>
    </source>
</evidence>
<comment type="subcellular location">
    <subcellularLocation>
        <location evidence="1 7">Periplasm</location>
    </subcellularLocation>
</comment>
<evidence type="ECO:0000256" key="4">
    <source>
        <dbReference type="ARBA" id="ARBA00022764"/>
    </source>
</evidence>
<organism evidence="10 11">
    <name type="scientific">Comamonas testosteroni TK102</name>
    <dbReference type="NCBI Taxonomy" id="1392005"/>
    <lineage>
        <taxon>Bacteria</taxon>
        <taxon>Pseudomonadati</taxon>
        <taxon>Pseudomonadota</taxon>
        <taxon>Betaproteobacteria</taxon>
        <taxon>Burkholderiales</taxon>
        <taxon>Comamonadaceae</taxon>
        <taxon>Comamonas</taxon>
    </lineage>
</organism>
<evidence type="ECO:0000256" key="2">
    <source>
        <dbReference type="ARBA" id="ARBA00009813"/>
    </source>
</evidence>
<dbReference type="Proteomes" id="UP000028782">
    <property type="component" value="Chromosome"/>
</dbReference>
<evidence type="ECO:0000256" key="6">
    <source>
        <dbReference type="ARBA" id="ARBA00023284"/>
    </source>
</evidence>
<dbReference type="GO" id="GO:0016853">
    <property type="term" value="F:isomerase activity"/>
    <property type="evidence" value="ECO:0007669"/>
    <property type="project" value="UniProtKB-KW"/>
</dbReference>
<dbReference type="Pfam" id="PF13098">
    <property type="entry name" value="Thioredoxin_2"/>
    <property type="match status" value="1"/>
</dbReference>
<keyword evidence="10" id="KW-0413">Isomerase</keyword>
<reference evidence="10 11" key="1">
    <citation type="journal article" date="2014" name="Genome Announc.">
        <title>Complete Genome Sequence of Polychlorinated Biphenyl Degrader Comamonas testosteroni TK102 (NBRC 109938).</title>
        <authorList>
            <person name="Fukuda K."/>
            <person name="Hosoyama A."/>
            <person name="Tsuchikane K."/>
            <person name="Ohji S."/>
            <person name="Yamazoe A."/>
            <person name="Fujita N."/>
            <person name="Shintani M."/>
            <person name="Kimbara K."/>
        </authorList>
    </citation>
    <scope>NUCLEOTIDE SEQUENCE [LARGE SCALE GENOMIC DNA]</scope>
    <source>
        <strain evidence="10">TK102</strain>
    </source>
</reference>
<sequence length="282" mass="31468">MYVTHGFRWRQRRPLPKVRSMQKQSHIKAMPRIVIGRLAAAAALFVGLTAGAIAADVSEKVAAQIKAGVNANTNGAVRVEQINTTPLTNIYEVISEGEIFYVNETGRYSFVGGSLMDLKSKTDLTALQQDKRMVIPFNKLPLQHAIKEVHGDGSRVMALFEDPFCPICRVFTKFVDQIDNVTIYRFIFPITDRRSQSLARMAWCSRDRAGVWKAIMDGARPQLPESCNTDGLVEILKLGERYGMNNTPTVVLASGKRLVGATPPEQFMEELERGGRLKADQR</sequence>
<dbReference type="InterPro" id="IPR012336">
    <property type="entry name" value="Thioredoxin-like_fold"/>
</dbReference>
<evidence type="ECO:0000256" key="7">
    <source>
        <dbReference type="RuleBase" id="RU364038"/>
    </source>
</evidence>
<evidence type="ECO:0000256" key="1">
    <source>
        <dbReference type="ARBA" id="ARBA00004418"/>
    </source>
</evidence>
<proteinExistence type="inferred from homology"/>
<evidence type="ECO:0000313" key="10">
    <source>
        <dbReference type="EMBL" id="AIJ47023.1"/>
    </source>
</evidence>
<dbReference type="InterPro" id="IPR036249">
    <property type="entry name" value="Thioredoxin-like_sf"/>
</dbReference>
<gene>
    <name evidence="10" type="ORF">O987_14550</name>
</gene>
<dbReference type="HOGENOM" id="CLU_083593_1_1_4"/>
<dbReference type="InterPro" id="IPR009094">
    <property type="entry name" value="DiS-bond_isomerase_DsbC/G_N_sf"/>
</dbReference>
<feature type="domain" description="Disulphide bond isomerase DsbC/G N-terminal" evidence="8">
    <location>
        <begin position="62"/>
        <end position="126"/>
    </location>
</feature>
<dbReference type="CDD" id="cd03020">
    <property type="entry name" value="DsbA_DsbC_DsbG"/>
    <property type="match status" value="1"/>
</dbReference>
<keyword evidence="6 7" id="KW-0676">Redox-active center</keyword>
<dbReference type="InterPro" id="IPR018950">
    <property type="entry name" value="DiS-bond_isomerase_DsbC/G_N"/>
</dbReference>
<dbReference type="PANTHER" id="PTHR35272:SF3">
    <property type="entry name" value="THIOL:DISULFIDE INTERCHANGE PROTEIN DSBC"/>
    <property type="match status" value="1"/>
</dbReference>
<dbReference type="Gene3D" id="3.40.30.10">
    <property type="entry name" value="Glutaredoxin"/>
    <property type="match status" value="1"/>
</dbReference>
<dbReference type="EMBL" id="CP006704">
    <property type="protein sequence ID" value="AIJ47023.1"/>
    <property type="molecule type" value="Genomic_DNA"/>
</dbReference>
<dbReference type="Gene3D" id="3.10.450.70">
    <property type="entry name" value="Disulphide bond isomerase, DsbC/G, N-terminal"/>
    <property type="match status" value="1"/>
</dbReference>
<comment type="function">
    <text evidence="7">Required for disulfide bond formation in some periplasmic proteins. Acts by transferring its disulfide bond to other proteins and is reduced in the process.</text>
</comment>
<evidence type="ECO:0000256" key="5">
    <source>
        <dbReference type="ARBA" id="ARBA00023157"/>
    </source>
</evidence>
<keyword evidence="3 7" id="KW-0732">Signal</keyword>
<dbReference type="InterPro" id="IPR051470">
    <property type="entry name" value="Thiol:disulfide_interchange"/>
</dbReference>
<dbReference type="SUPFAM" id="SSF52833">
    <property type="entry name" value="Thioredoxin-like"/>
    <property type="match status" value="1"/>
</dbReference>
<dbReference type="InterPro" id="IPR033954">
    <property type="entry name" value="DiS-bond_Isoase_DsbC/G"/>
</dbReference>
<feature type="domain" description="Thioredoxin-like fold" evidence="9">
    <location>
        <begin position="150"/>
        <end position="269"/>
    </location>
</feature>
<evidence type="ECO:0000313" key="11">
    <source>
        <dbReference type="Proteomes" id="UP000028782"/>
    </source>
</evidence>
<dbReference type="SUPFAM" id="SSF54423">
    <property type="entry name" value="DsbC/DsbG N-terminal domain-like"/>
    <property type="match status" value="1"/>
</dbReference>
<keyword evidence="4 7" id="KW-0574">Periplasm</keyword>
<evidence type="ECO:0000256" key="3">
    <source>
        <dbReference type="ARBA" id="ARBA00022729"/>
    </source>
</evidence>
<protein>
    <recommendedName>
        <fullName evidence="7">Thiol:disulfide interchange protein</fullName>
    </recommendedName>
</protein>
<dbReference type="AlphaFoldDB" id="A0A076PMS9"/>
<comment type="similarity">
    <text evidence="2 7">Belongs to the thioredoxin family. DsbC subfamily.</text>
</comment>
<dbReference type="PANTHER" id="PTHR35272">
    <property type="entry name" value="THIOL:DISULFIDE INTERCHANGE PROTEIN DSBC-RELATED"/>
    <property type="match status" value="1"/>
</dbReference>
<dbReference type="KEGG" id="ctes:O987_14550"/>